<feature type="transmembrane region" description="Helical" evidence="1">
    <location>
        <begin position="38"/>
        <end position="56"/>
    </location>
</feature>
<proteinExistence type="predicted"/>
<organism evidence="2 3">
    <name type="scientific">Deinococcus wulumuqiensis</name>
    <dbReference type="NCBI Taxonomy" id="980427"/>
    <lineage>
        <taxon>Bacteria</taxon>
        <taxon>Thermotogati</taxon>
        <taxon>Deinococcota</taxon>
        <taxon>Deinococci</taxon>
        <taxon>Deinococcales</taxon>
        <taxon>Deinococcaceae</taxon>
        <taxon>Deinococcus</taxon>
    </lineage>
</organism>
<keyword evidence="1" id="KW-1133">Transmembrane helix</keyword>
<evidence type="ECO:0000313" key="2">
    <source>
        <dbReference type="EMBL" id="AXG98769.1"/>
    </source>
</evidence>
<dbReference type="EMBL" id="CP031158">
    <property type="protein sequence ID" value="AXG98769.1"/>
    <property type="molecule type" value="Genomic_DNA"/>
</dbReference>
<evidence type="ECO:0000256" key="1">
    <source>
        <dbReference type="SAM" id="Phobius"/>
    </source>
</evidence>
<sequence>MSLPLVYLVITALAALLLLALLVRGGLARPMTVWGLTALLPLLVALSVALGSQARAEVTLKTYRPQSAAVVITTGGQEYDAVLTAGQAACLERSRRLRTDADLVLGEGRDPIPLRSGFKVTGELPTQAQVEALSVRGQLACPEFRHVEQTK</sequence>
<dbReference type="KEGG" id="dwu:DVJ83_05860"/>
<dbReference type="STRING" id="1288484.GCA_000348665_00639"/>
<name>A0A345IGE7_9DEIO</name>
<accession>A0A345IGE7</accession>
<keyword evidence="1" id="KW-0812">Transmembrane</keyword>
<gene>
    <name evidence="2" type="ORF">DVJ83_05860</name>
</gene>
<dbReference type="Proteomes" id="UP000253744">
    <property type="component" value="Chromosome"/>
</dbReference>
<evidence type="ECO:0000313" key="3">
    <source>
        <dbReference type="Proteomes" id="UP000253744"/>
    </source>
</evidence>
<protein>
    <submittedName>
        <fullName evidence="2">Uncharacterized protein</fullName>
    </submittedName>
</protein>
<reference evidence="2 3" key="1">
    <citation type="submission" date="2018-07" db="EMBL/GenBank/DDBJ databases">
        <title>Complete Genome and Methylome Analysis of Deinococcus wulumuqiensis NEB 479.</title>
        <authorList>
            <person name="Fomenkov A."/>
            <person name="Luyten Y."/>
            <person name="Vincze T."/>
            <person name="Anton B.P."/>
            <person name="Clark T."/>
            <person name="Roberts R.J."/>
            <person name="Morgan R.D."/>
        </authorList>
    </citation>
    <scope>NUCLEOTIDE SEQUENCE [LARGE SCALE GENOMIC DNA]</scope>
    <source>
        <strain evidence="2 3">NEB 479</strain>
    </source>
</reference>
<keyword evidence="1" id="KW-0472">Membrane</keyword>
<dbReference type="AlphaFoldDB" id="A0A345IGE7"/>
<dbReference type="RefSeq" id="WP_114671731.1">
    <property type="nucleotide sequence ID" value="NZ_CP031158.1"/>
</dbReference>